<evidence type="ECO:0000313" key="2">
    <source>
        <dbReference type="Proteomes" id="UP000198280"/>
    </source>
</evidence>
<dbReference type="EMBL" id="FZOF01000016">
    <property type="protein sequence ID" value="SNT19374.1"/>
    <property type="molecule type" value="Genomic_DNA"/>
</dbReference>
<protein>
    <submittedName>
        <fullName evidence="1">Uncharacterized protein</fullName>
    </submittedName>
</protein>
<sequence length="166" mass="17964">MRRDTSPDPTRRTWTVEVRPIAAVAVMTCEECGQLRDLPRAEPVRGAVVAHLVAHVRAAPLASHLRTCQCGQYGCRWHPRHRGCDGLVQLVLVRCAGGRRWRLADTCHACSTATPQAATVPEPQVTPLGHGPARDVEPASYVSPFVVDCSGGPAEVWGWDDGATAR</sequence>
<reference evidence="1 2" key="1">
    <citation type="submission" date="2017-06" db="EMBL/GenBank/DDBJ databases">
        <authorList>
            <person name="Kim H.J."/>
            <person name="Triplett B.A."/>
        </authorList>
    </citation>
    <scope>NUCLEOTIDE SEQUENCE [LARGE SCALE GENOMIC DNA]</scope>
    <source>
        <strain evidence="1 2">CGMCC 4.1858</strain>
    </source>
</reference>
<name>A0A239KQA6_9ACTN</name>
<evidence type="ECO:0000313" key="1">
    <source>
        <dbReference type="EMBL" id="SNT19374.1"/>
    </source>
</evidence>
<keyword evidence="2" id="KW-1185">Reference proteome</keyword>
<dbReference type="AlphaFoldDB" id="A0A239KQA6"/>
<gene>
    <name evidence="1" type="ORF">SAMN05216252_11660</name>
</gene>
<dbReference type="Proteomes" id="UP000198280">
    <property type="component" value="Unassembled WGS sequence"/>
</dbReference>
<accession>A0A239KQA6</accession>
<proteinExistence type="predicted"/>
<organism evidence="1 2">
    <name type="scientific">Actinacidiphila glaucinigra</name>
    <dbReference type="NCBI Taxonomy" id="235986"/>
    <lineage>
        <taxon>Bacteria</taxon>
        <taxon>Bacillati</taxon>
        <taxon>Actinomycetota</taxon>
        <taxon>Actinomycetes</taxon>
        <taxon>Kitasatosporales</taxon>
        <taxon>Streptomycetaceae</taxon>
        <taxon>Actinacidiphila</taxon>
    </lineage>
</organism>